<sequence length="119" mass="13134">MTLGFNNKSKCYLHTSRKQTKLLPVRSQIRAKSRMSEPTHPFKLLPLSRGPVGAGRRVPQPQPDLSAPPAEPEEGPSGDWQVSRGSGDLCRPQRQPEDPRRRAGPLGPAGTPWTPPQLR</sequence>
<reference evidence="3" key="1">
    <citation type="submission" date="2025-08" db="UniProtKB">
        <authorList>
            <consortium name="RefSeq"/>
        </authorList>
    </citation>
    <scope>IDENTIFICATION</scope>
    <source>
        <tissue evidence="3">Blood</tissue>
    </source>
</reference>
<name>A0A6J2FES0_ZALCA</name>
<evidence type="ECO:0000313" key="2">
    <source>
        <dbReference type="Proteomes" id="UP000515165"/>
    </source>
</evidence>
<feature type="region of interest" description="Disordered" evidence="1">
    <location>
        <begin position="1"/>
        <end position="119"/>
    </location>
</feature>
<dbReference type="AlphaFoldDB" id="A0A6J2FES0"/>
<dbReference type="KEGG" id="zca:113937865"/>
<gene>
    <name evidence="3" type="primary">LOC113937865</name>
</gene>
<evidence type="ECO:0000256" key="1">
    <source>
        <dbReference type="SAM" id="MobiDB-lite"/>
    </source>
</evidence>
<protein>
    <submittedName>
        <fullName evidence="3">Uncharacterized protein LOC113937865</fullName>
    </submittedName>
</protein>
<dbReference type="Proteomes" id="UP000515165">
    <property type="component" value="Chromosome 8"/>
</dbReference>
<organism evidence="2 3">
    <name type="scientific">Zalophus californianus</name>
    <name type="common">California sealion</name>
    <dbReference type="NCBI Taxonomy" id="9704"/>
    <lineage>
        <taxon>Eukaryota</taxon>
        <taxon>Metazoa</taxon>
        <taxon>Chordata</taxon>
        <taxon>Craniata</taxon>
        <taxon>Vertebrata</taxon>
        <taxon>Euteleostomi</taxon>
        <taxon>Mammalia</taxon>
        <taxon>Eutheria</taxon>
        <taxon>Laurasiatheria</taxon>
        <taxon>Carnivora</taxon>
        <taxon>Caniformia</taxon>
        <taxon>Pinnipedia</taxon>
        <taxon>Otariidae</taxon>
        <taxon>Zalophus</taxon>
    </lineage>
</organism>
<keyword evidence="2" id="KW-1185">Reference proteome</keyword>
<dbReference type="GeneID" id="113937865"/>
<proteinExistence type="predicted"/>
<dbReference type="RefSeq" id="XP_027478562.1">
    <property type="nucleotide sequence ID" value="XM_027622761.2"/>
</dbReference>
<evidence type="ECO:0000313" key="3">
    <source>
        <dbReference type="RefSeq" id="XP_027478562.1"/>
    </source>
</evidence>
<accession>A0A6J2FES0</accession>